<feature type="transmembrane region" description="Helical" evidence="13">
    <location>
        <begin position="419"/>
        <end position="441"/>
    </location>
</feature>
<evidence type="ECO:0000256" key="6">
    <source>
        <dbReference type="ARBA" id="ARBA00022737"/>
    </source>
</evidence>
<dbReference type="InterPro" id="IPR036445">
    <property type="entry name" value="GPCR_2_extracell_dom_sf"/>
</dbReference>
<keyword evidence="8" id="KW-0297">G-protein coupled receptor</keyword>
<evidence type="ECO:0000259" key="14">
    <source>
        <dbReference type="PROSITE" id="PS50227"/>
    </source>
</evidence>
<comment type="similarity">
    <text evidence="2">Belongs to the G-protein coupled receptor 2 family. Adhesion G-protein coupled receptor (ADGR) subfamily.</text>
</comment>
<keyword evidence="10" id="KW-0675">Receptor</keyword>
<dbReference type="Pfam" id="PF26588">
    <property type="entry name" value="GAIN_ADGRA3"/>
    <property type="match status" value="1"/>
</dbReference>
<dbReference type="InterPro" id="IPR036179">
    <property type="entry name" value="Ig-like_dom_sf"/>
</dbReference>
<evidence type="ECO:0000256" key="11">
    <source>
        <dbReference type="ARBA" id="ARBA00023224"/>
    </source>
</evidence>
<organism evidence="17 18">
    <name type="scientific">Varanus komodoensis</name>
    <name type="common">Komodo dragon</name>
    <dbReference type="NCBI Taxonomy" id="61221"/>
    <lineage>
        <taxon>Eukaryota</taxon>
        <taxon>Metazoa</taxon>
        <taxon>Chordata</taxon>
        <taxon>Craniata</taxon>
        <taxon>Vertebrata</taxon>
        <taxon>Euteleostomi</taxon>
        <taxon>Lepidosauria</taxon>
        <taxon>Squamata</taxon>
        <taxon>Bifurcata</taxon>
        <taxon>Unidentata</taxon>
        <taxon>Episquamata</taxon>
        <taxon>Toxicofera</taxon>
        <taxon>Anguimorpha</taxon>
        <taxon>Paleoanguimorpha</taxon>
        <taxon>Varanoidea</taxon>
        <taxon>Varanidae</taxon>
        <taxon>Varanus</taxon>
    </lineage>
</organism>
<gene>
    <name evidence="17" type="primary">ADGRA3</name>
</gene>
<keyword evidence="11" id="KW-0807">Transducer</keyword>
<feature type="transmembrane region" description="Helical" evidence="13">
    <location>
        <begin position="623"/>
        <end position="642"/>
    </location>
</feature>
<keyword evidence="5" id="KW-0732">Signal</keyword>
<evidence type="ECO:0000256" key="10">
    <source>
        <dbReference type="ARBA" id="ARBA00023170"/>
    </source>
</evidence>
<dbReference type="Gene3D" id="1.20.1070.10">
    <property type="entry name" value="Rhodopsin 7-helix transmembrane proteins"/>
    <property type="match status" value="1"/>
</dbReference>
<dbReference type="FunFam" id="2.60.40.10:FF:000445">
    <property type="entry name" value="Adhesion G protein-coupled receptor A3"/>
    <property type="match status" value="1"/>
</dbReference>
<feature type="domain" description="G-protein coupled receptors family 2 profile 2" evidence="15">
    <location>
        <begin position="357"/>
        <end position="641"/>
    </location>
</feature>
<evidence type="ECO:0000256" key="5">
    <source>
        <dbReference type="ARBA" id="ARBA00022729"/>
    </source>
</evidence>
<feature type="compositionally biased region" description="Polar residues" evidence="12">
    <location>
        <begin position="831"/>
        <end position="846"/>
    </location>
</feature>
<dbReference type="InterPro" id="IPR001879">
    <property type="entry name" value="GPCR_2_extracellular_dom"/>
</dbReference>
<evidence type="ECO:0000313" key="18">
    <source>
        <dbReference type="Proteomes" id="UP000694545"/>
    </source>
</evidence>
<proteinExistence type="inferred from homology"/>
<feature type="transmembrane region" description="Helical" evidence="13">
    <location>
        <begin position="475"/>
        <end position="495"/>
    </location>
</feature>
<dbReference type="Pfam" id="PF00002">
    <property type="entry name" value="7tm_2"/>
    <property type="match status" value="1"/>
</dbReference>
<feature type="transmembrane region" description="Helical" evidence="13">
    <location>
        <begin position="393"/>
        <end position="413"/>
    </location>
</feature>
<keyword evidence="4 13" id="KW-0812">Transmembrane</keyword>
<reference evidence="17" key="2">
    <citation type="submission" date="2025-09" db="UniProtKB">
        <authorList>
            <consortium name="Ensembl"/>
        </authorList>
    </citation>
    <scope>IDENTIFICATION</scope>
</reference>
<dbReference type="InterPro" id="IPR051963">
    <property type="entry name" value="Adhesion_GPCR_A"/>
</dbReference>
<dbReference type="InterPro" id="IPR007110">
    <property type="entry name" value="Ig-like_dom"/>
</dbReference>
<keyword evidence="3" id="KW-0433">Leucine-rich repeat</keyword>
<dbReference type="PROSITE" id="PS50835">
    <property type="entry name" value="IG_LIKE"/>
    <property type="match status" value="1"/>
</dbReference>
<comment type="subcellular location">
    <subcellularLocation>
        <location evidence="1">Membrane</location>
        <topology evidence="1">Multi-pass membrane protein</topology>
    </subcellularLocation>
</comment>
<evidence type="ECO:0000259" key="16">
    <source>
        <dbReference type="PROSITE" id="PS50835"/>
    </source>
</evidence>
<dbReference type="InterPro" id="IPR032675">
    <property type="entry name" value="LRR_dom_sf"/>
</dbReference>
<keyword evidence="6" id="KW-0677">Repeat</keyword>
<dbReference type="Proteomes" id="UP000694545">
    <property type="component" value="Unplaced"/>
</dbReference>
<dbReference type="PROSITE" id="PS50227">
    <property type="entry name" value="G_PROTEIN_RECEP_F2_3"/>
    <property type="match status" value="1"/>
</dbReference>
<feature type="region of interest" description="Disordered" evidence="12">
    <location>
        <begin position="676"/>
        <end position="700"/>
    </location>
</feature>
<dbReference type="SMART" id="SM00409">
    <property type="entry name" value="IG"/>
    <property type="match status" value="1"/>
</dbReference>
<feature type="compositionally biased region" description="Polar residues" evidence="12">
    <location>
        <begin position="797"/>
        <end position="814"/>
    </location>
</feature>
<feature type="domain" description="G-protein coupled receptors family 2 profile 1" evidence="14">
    <location>
        <begin position="135"/>
        <end position="230"/>
    </location>
</feature>
<feature type="compositionally biased region" description="Basic residues" evidence="12">
    <location>
        <begin position="767"/>
        <end position="781"/>
    </location>
</feature>
<dbReference type="GO" id="GO:0009897">
    <property type="term" value="C:external side of plasma membrane"/>
    <property type="evidence" value="ECO:0007669"/>
    <property type="project" value="TreeGrafter"/>
</dbReference>
<evidence type="ECO:0000256" key="4">
    <source>
        <dbReference type="ARBA" id="ARBA00022692"/>
    </source>
</evidence>
<feature type="transmembrane region" description="Helical" evidence="13">
    <location>
        <begin position="360"/>
        <end position="381"/>
    </location>
</feature>
<reference evidence="17" key="1">
    <citation type="submission" date="2025-08" db="UniProtKB">
        <authorList>
            <consortium name="Ensembl"/>
        </authorList>
    </citation>
    <scope>IDENTIFICATION</scope>
</reference>
<dbReference type="AlphaFoldDB" id="A0A8D2J6N4"/>
<evidence type="ECO:0000256" key="12">
    <source>
        <dbReference type="SAM" id="MobiDB-lite"/>
    </source>
</evidence>
<dbReference type="SUPFAM" id="SSF111418">
    <property type="entry name" value="Hormone receptor domain"/>
    <property type="match status" value="1"/>
</dbReference>
<evidence type="ECO:0000256" key="3">
    <source>
        <dbReference type="ARBA" id="ARBA00022614"/>
    </source>
</evidence>
<feature type="domain" description="Ig-like" evidence="16">
    <location>
        <begin position="54"/>
        <end position="150"/>
    </location>
</feature>
<feature type="transmembrane region" description="Helical" evidence="13">
    <location>
        <begin position="594"/>
        <end position="617"/>
    </location>
</feature>
<sequence length="920" mass="102824">LLCDCNMLWMQQWLQERNITVRETRCVYPKSLQAQPILSVKQGLLTCDPPLELPSFYMTPSHRQVVFEGDSLPFQCMASYIDQDMQVLWYQDGKIIETDEAQGIFVEKNMIHNCSLIASALTISNIQAGSTGSWGCHVHTRRGNNSRTIDIVVLNSSAQYCPPERVVNNKGDFGWPRTLAGITAYLLCTRYSAGSGIYTGNSQDEKRAWRRCDRGGFWAGEDYSRCQYANDATRVLYMFNQMPLNLTNAVATARQLLAYTVEAANFSDKMDVIFVAEMIEKFGRFAEKYKELGDVMVDIASNIMLADEHILWMAQREAKACTRIVQCLQRISTYRLANGAQVYSTVRIGYIQAADLLHPVIYVSAVILLLCLLIIKISYIYHHSVIRISLKSWHMLVNLSFHIFLTCVMYVGGITQSKNASICQAVGIILHYSTLSTLLWMGVTSRNIYKQVTRKVKRCQDPDEPPPPPRPMLRFYLIGGGIPIIVCGITAAANIRNYGSRPNSAYCWMAWEPSLGAFYGPASFIIFVNCMYFLSIFIQLKRHPERKFELKEPAEEQQRLAPNEHGNLNHQDSMSVSLVSTSALENEHSFHAQLVGVSLTLFLYVALWIFGAFAVSLSYPLDLVFSCFFGVMSLSLSGFLIIHHCVNREDVRHAWITTCCPGRTTYSVQVNIQPSSSASGTNGEPAKCTNSSAESSCTNKSASSLKNSSQGCKLTNIQAAAALCPPGSLALNSGPPLDNSLTEHSVDNEIKMHVAPLEVPLRTNGHPGRHHKNRSKGHRASRLTVLREYAYDVPTSVEGSIQNGLPKTRQSISEGHSRSRRAYLAYRERQYNQSQQDSSDACSTLQKGHRNTEKTVPTNFKKDVLRKPIVVELEEQQKSYGLNLAVQNGPLKSSTQEGTLLSADSTGNIRTGLWKHETTV</sequence>
<dbReference type="PROSITE" id="PS50261">
    <property type="entry name" value="G_PROTEIN_RECEP_F2_4"/>
    <property type="match status" value="1"/>
</dbReference>
<dbReference type="Ensembl" id="ENSVKKT00000008570.1">
    <property type="protein sequence ID" value="ENSVKKP00000008354.1"/>
    <property type="gene ID" value="ENSVKKG00000005546.1"/>
</dbReference>
<dbReference type="PANTHER" id="PTHR45930:SF2">
    <property type="entry name" value="ADHESION G PROTEIN-COUPLED RECEPTOR A3"/>
    <property type="match status" value="1"/>
</dbReference>
<dbReference type="PANTHER" id="PTHR45930">
    <property type="entry name" value="G-PROTEIN COUPLED RECEPTOR 124-LIKE PROTEIN"/>
    <property type="match status" value="1"/>
</dbReference>
<dbReference type="InterPro" id="IPR003599">
    <property type="entry name" value="Ig_sub"/>
</dbReference>
<evidence type="ECO:0000259" key="15">
    <source>
        <dbReference type="PROSITE" id="PS50261"/>
    </source>
</evidence>
<evidence type="ECO:0000256" key="1">
    <source>
        <dbReference type="ARBA" id="ARBA00004141"/>
    </source>
</evidence>
<evidence type="ECO:0000256" key="9">
    <source>
        <dbReference type="ARBA" id="ARBA00023136"/>
    </source>
</evidence>
<name>A0A8D2J6N4_VARKO</name>
<keyword evidence="7 13" id="KW-1133">Transmembrane helix</keyword>
<evidence type="ECO:0000313" key="17">
    <source>
        <dbReference type="Ensembl" id="ENSVKKP00000008354.1"/>
    </source>
</evidence>
<dbReference type="Gene3D" id="2.60.40.10">
    <property type="entry name" value="Immunoglobulins"/>
    <property type="match status" value="1"/>
</dbReference>
<accession>A0A8D2J6N4</accession>
<evidence type="ECO:0000256" key="8">
    <source>
        <dbReference type="ARBA" id="ARBA00023040"/>
    </source>
</evidence>
<evidence type="ECO:0000256" key="7">
    <source>
        <dbReference type="ARBA" id="ARBA00022989"/>
    </source>
</evidence>
<dbReference type="InterPro" id="IPR000483">
    <property type="entry name" value="Cys-rich_flank_reg_C"/>
</dbReference>
<keyword evidence="9 13" id="KW-0472">Membrane</keyword>
<dbReference type="Gene3D" id="3.80.10.10">
    <property type="entry name" value="Ribonuclease Inhibitor"/>
    <property type="match status" value="1"/>
</dbReference>
<dbReference type="SUPFAM" id="SSF48726">
    <property type="entry name" value="Immunoglobulin"/>
    <property type="match status" value="1"/>
</dbReference>
<dbReference type="InterPro" id="IPR058808">
    <property type="entry name" value="GAIN_ADGRA2/3"/>
</dbReference>
<dbReference type="InterPro" id="IPR013783">
    <property type="entry name" value="Ig-like_fold"/>
</dbReference>
<dbReference type="InterPro" id="IPR000832">
    <property type="entry name" value="GPCR_2_secretin-like"/>
</dbReference>
<keyword evidence="18" id="KW-1185">Reference proteome</keyword>
<dbReference type="SMART" id="SM00082">
    <property type="entry name" value="LRRCT"/>
    <property type="match status" value="1"/>
</dbReference>
<feature type="region of interest" description="Disordered" evidence="12">
    <location>
        <begin position="760"/>
        <end position="781"/>
    </location>
</feature>
<dbReference type="Gene3D" id="4.10.1240.10">
    <property type="entry name" value="GPCR, family 2, extracellular hormone receptor domain"/>
    <property type="match status" value="1"/>
</dbReference>
<protein>
    <submittedName>
        <fullName evidence="17">Adhesion G protein-coupled receptor A3</fullName>
    </submittedName>
</protein>
<feature type="transmembrane region" description="Helical" evidence="13">
    <location>
        <begin position="515"/>
        <end position="538"/>
    </location>
</feature>
<dbReference type="InterPro" id="IPR017981">
    <property type="entry name" value="GPCR_2-like_7TM"/>
</dbReference>
<evidence type="ECO:0000256" key="13">
    <source>
        <dbReference type="SAM" id="Phobius"/>
    </source>
</evidence>
<dbReference type="GO" id="GO:0007166">
    <property type="term" value="P:cell surface receptor signaling pathway"/>
    <property type="evidence" value="ECO:0007669"/>
    <property type="project" value="InterPro"/>
</dbReference>
<dbReference type="GO" id="GO:0004930">
    <property type="term" value="F:G protein-coupled receptor activity"/>
    <property type="evidence" value="ECO:0007669"/>
    <property type="project" value="UniProtKB-KW"/>
</dbReference>
<feature type="region of interest" description="Disordered" evidence="12">
    <location>
        <begin position="797"/>
        <end position="857"/>
    </location>
</feature>
<evidence type="ECO:0000256" key="2">
    <source>
        <dbReference type="ARBA" id="ARBA00007343"/>
    </source>
</evidence>